<keyword evidence="5" id="KW-0378">Hydrolase</keyword>
<dbReference type="SUPFAM" id="SSF52540">
    <property type="entry name" value="P-loop containing nucleoside triphosphate hydrolases"/>
    <property type="match status" value="1"/>
</dbReference>
<dbReference type="Gene3D" id="3.40.50.300">
    <property type="entry name" value="P-loop containing nucleotide triphosphate hydrolases"/>
    <property type="match status" value="1"/>
</dbReference>
<evidence type="ECO:0000259" key="4">
    <source>
        <dbReference type="PROSITE" id="PS50893"/>
    </source>
</evidence>
<dbReference type="GO" id="GO:0005524">
    <property type="term" value="F:ATP binding"/>
    <property type="evidence" value="ECO:0007669"/>
    <property type="project" value="UniProtKB-KW"/>
</dbReference>
<dbReference type="SMART" id="SM00382">
    <property type="entry name" value="AAA"/>
    <property type="match status" value="1"/>
</dbReference>
<dbReference type="InterPro" id="IPR003593">
    <property type="entry name" value="AAA+_ATPase"/>
</dbReference>
<dbReference type="Pfam" id="PF00005">
    <property type="entry name" value="ABC_tran"/>
    <property type="match status" value="1"/>
</dbReference>
<dbReference type="EMBL" id="BEHT01000011">
    <property type="protein sequence ID" value="GBC98466.1"/>
    <property type="molecule type" value="Genomic_DNA"/>
</dbReference>
<name>A0A2H5XBA0_9BACT</name>
<sequence length="236" mass="26022">MRKGDIVAVVGLSGVGKSTLLKVIAGLLPIESGTLCLFGEEAHRLSEREWNERLRPRMGFVFQGGALFDWMTVAENVAFPLRLRDRLSEPELRQRVRELLNAVGLDGTEMMLPDQLSGGMRKRIAIARALATQPDLVLYDEPTSGLDPVMSGVINDLIRKMRDRFGVTEIVVTHDIASALRFADRIALLHDGRIVAEAPPDEFRQLSNPLVQQFLRGDPIGPLTAGSGKASFPLKE</sequence>
<dbReference type="PANTHER" id="PTHR43023">
    <property type="entry name" value="PROTEIN TRIGALACTOSYLDIACYLGLYCEROL 3, CHLOROPLASTIC"/>
    <property type="match status" value="1"/>
</dbReference>
<dbReference type="EC" id="3.6.3.-" evidence="5"/>
<keyword evidence="3 5" id="KW-0067">ATP-binding</keyword>
<evidence type="ECO:0000256" key="1">
    <source>
        <dbReference type="ARBA" id="ARBA00022448"/>
    </source>
</evidence>
<feature type="domain" description="ABC transporter" evidence="4">
    <location>
        <begin position="1"/>
        <end position="216"/>
    </location>
</feature>
<dbReference type="InterPro" id="IPR003439">
    <property type="entry name" value="ABC_transporter-like_ATP-bd"/>
</dbReference>
<gene>
    <name evidence="5" type="primary">mlaF</name>
    <name evidence="5" type="ORF">HRbin17_00978</name>
</gene>
<dbReference type="AlphaFoldDB" id="A0A2H5XBA0"/>
<evidence type="ECO:0000313" key="6">
    <source>
        <dbReference type="Proteomes" id="UP000236173"/>
    </source>
</evidence>
<dbReference type="PANTHER" id="PTHR43023:SF3">
    <property type="entry name" value="PROTEIN TRIGALACTOSYLDIACYLGLYCEROL 3, CHLOROPLASTIC"/>
    <property type="match status" value="1"/>
</dbReference>
<dbReference type="InterPro" id="IPR027417">
    <property type="entry name" value="P-loop_NTPase"/>
</dbReference>
<dbReference type="Proteomes" id="UP000236173">
    <property type="component" value="Unassembled WGS sequence"/>
</dbReference>
<dbReference type="PROSITE" id="PS00211">
    <property type="entry name" value="ABC_TRANSPORTER_1"/>
    <property type="match status" value="1"/>
</dbReference>
<accession>A0A2H5XBA0</accession>
<keyword evidence="1" id="KW-0813">Transport</keyword>
<dbReference type="PROSITE" id="PS50893">
    <property type="entry name" value="ABC_TRANSPORTER_2"/>
    <property type="match status" value="1"/>
</dbReference>
<evidence type="ECO:0000256" key="3">
    <source>
        <dbReference type="ARBA" id="ARBA00022840"/>
    </source>
</evidence>
<proteinExistence type="predicted"/>
<keyword evidence="2" id="KW-0547">Nucleotide-binding</keyword>
<comment type="caution">
    <text evidence="5">The sequence shown here is derived from an EMBL/GenBank/DDBJ whole genome shotgun (WGS) entry which is preliminary data.</text>
</comment>
<organism evidence="5 6">
    <name type="scientific">Candidatus Fervidibacter japonicus</name>
    <dbReference type="NCBI Taxonomy" id="2035412"/>
    <lineage>
        <taxon>Bacteria</taxon>
        <taxon>Candidatus Fervidibacterota</taxon>
        <taxon>Candidatus Fervidibacter</taxon>
    </lineage>
</organism>
<evidence type="ECO:0000313" key="5">
    <source>
        <dbReference type="EMBL" id="GBC98466.1"/>
    </source>
</evidence>
<dbReference type="InterPro" id="IPR017871">
    <property type="entry name" value="ABC_transporter-like_CS"/>
</dbReference>
<reference evidence="6" key="1">
    <citation type="submission" date="2017-09" db="EMBL/GenBank/DDBJ databases">
        <title>Metaegenomics of thermophilic ammonia-oxidizing enrichment culture.</title>
        <authorList>
            <person name="Kato S."/>
            <person name="Suzuki K."/>
        </authorList>
    </citation>
    <scope>NUCLEOTIDE SEQUENCE [LARGE SCALE GENOMIC DNA]</scope>
</reference>
<evidence type="ECO:0000256" key="2">
    <source>
        <dbReference type="ARBA" id="ARBA00022741"/>
    </source>
</evidence>
<protein>
    <submittedName>
        <fullName evidence="5">Putative phospholipid import ATP-binding protein MlaF</fullName>
        <ecNumber evidence="5">3.6.3.-</ecNumber>
    </submittedName>
</protein>
<dbReference type="GO" id="GO:0016887">
    <property type="term" value="F:ATP hydrolysis activity"/>
    <property type="evidence" value="ECO:0007669"/>
    <property type="project" value="InterPro"/>
</dbReference>